<evidence type="ECO:0000256" key="1">
    <source>
        <dbReference type="SAM" id="Phobius"/>
    </source>
</evidence>
<dbReference type="AlphaFoldDB" id="K2IX15"/>
<feature type="transmembrane region" description="Helical" evidence="1">
    <location>
        <begin position="14"/>
        <end position="35"/>
    </location>
</feature>
<dbReference type="eggNOG" id="COG1360">
    <property type="taxonomic scope" value="Bacteria"/>
</dbReference>
<evidence type="ECO:0000313" key="3">
    <source>
        <dbReference type="Proteomes" id="UP000006746"/>
    </source>
</evidence>
<keyword evidence="3" id="KW-1185">Reference proteome</keyword>
<dbReference type="RefSeq" id="WP_008944804.1">
    <property type="nucleotide sequence ID" value="NZ_AMRL01000013.1"/>
</dbReference>
<proteinExistence type="predicted"/>
<keyword evidence="1" id="KW-0472">Membrane</keyword>
<gene>
    <name evidence="2" type="ORF">P24_10990</name>
</gene>
<dbReference type="STRING" id="1207063.P24_10990"/>
<protein>
    <submittedName>
        <fullName evidence="2">PPE-repeat protein (Cell mobility)</fullName>
    </submittedName>
</protein>
<accession>K2IX15</accession>
<dbReference type="Proteomes" id="UP000006746">
    <property type="component" value="Unassembled WGS sequence"/>
</dbReference>
<sequence length="232" mass="24208">MQGEDGQNETKNPAAASAQALLSLYLLLLAFFILLQSISTFEDQRAGEVMEGVNRSFPSFLKSGTVGGDRMTSGGLAEGAEASARLGPLFESQFTLSPTARMTPADSFRATVPLAELFEGPGEGLNPQIAPFLDQLADILQRPPAGARIELELLIPEKPAAIGASGNAETPTMRRLANLVQALVQAGAPASVLSIGYGLGNGNGNGDGQKMSFLFHVRSSASTAVTFGPESR</sequence>
<evidence type="ECO:0000313" key="2">
    <source>
        <dbReference type="EMBL" id="EKE75021.1"/>
    </source>
</evidence>
<keyword evidence="1" id="KW-1133">Transmembrane helix</keyword>
<organism evidence="2 3">
    <name type="scientific">Oceanibaculum indicum P24</name>
    <dbReference type="NCBI Taxonomy" id="1207063"/>
    <lineage>
        <taxon>Bacteria</taxon>
        <taxon>Pseudomonadati</taxon>
        <taxon>Pseudomonadota</taxon>
        <taxon>Alphaproteobacteria</taxon>
        <taxon>Rhodospirillales</taxon>
        <taxon>Oceanibaculaceae</taxon>
        <taxon>Oceanibaculum</taxon>
    </lineage>
</organism>
<dbReference type="EMBL" id="AMRL01000013">
    <property type="protein sequence ID" value="EKE75021.1"/>
    <property type="molecule type" value="Genomic_DNA"/>
</dbReference>
<reference evidence="2 3" key="1">
    <citation type="journal article" date="2012" name="J. Bacteriol.">
        <title>Genome Sequence of Oceanibaculum indicum Type Strain P24.</title>
        <authorList>
            <person name="Lai Q."/>
            <person name="Shao Z."/>
        </authorList>
    </citation>
    <scope>NUCLEOTIDE SEQUENCE [LARGE SCALE GENOMIC DNA]</scope>
    <source>
        <strain evidence="2 3">P24</strain>
    </source>
</reference>
<keyword evidence="1" id="KW-0812">Transmembrane</keyword>
<name>K2IX15_9PROT</name>
<comment type="caution">
    <text evidence="2">The sequence shown here is derived from an EMBL/GenBank/DDBJ whole genome shotgun (WGS) entry which is preliminary data.</text>
</comment>